<dbReference type="Gene3D" id="1.10.510.10">
    <property type="entry name" value="Transferase(Phosphotransferase) domain 1"/>
    <property type="match status" value="1"/>
</dbReference>
<evidence type="ECO:0000313" key="15">
    <source>
        <dbReference type="Proteomes" id="UP000293764"/>
    </source>
</evidence>
<dbReference type="SUPFAM" id="SSF56112">
    <property type="entry name" value="Protein kinase-like (PK-like)"/>
    <property type="match status" value="1"/>
</dbReference>
<feature type="domain" description="Protein kinase" evidence="12">
    <location>
        <begin position="58"/>
        <end position="318"/>
    </location>
</feature>
<keyword evidence="3" id="KW-0808">Transferase</keyword>
<evidence type="ECO:0000256" key="5">
    <source>
        <dbReference type="ARBA" id="ARBA00022741"/>
    </source>
</evidence>
<keyword evidence="6 14" id="KW-0418">Kinase</keyword>
<evidence type="ECO:0000256" key="8">
    <source>
        <dbReference type="ARBA" id="ARBA00047899"/>
    </source>
</evidence>
<evidence type="ECO:0000259" key="12">
    <source>
        <dbReference type="PROSITE" id="PS50011"/>
    </source>
</evidence>
<name>A0A4Q5MWD8_9MICO</name>
<comment type="catalytic activity">
    <reaction evidence="9">
        <text>L-seryl-[protein] + ATP = O-phospho-L-seryl-[protein] + ADP + H(+)</text>
        <dbReference type="Rhea" id="RHEA:17989"/>
        <dbReference type="Rhea" id="RHEA-COMP:9863"/>
        <dbReference type="Rhea" id="RHEA-COMP:11604"/>
        <dbReference type="ChEBI" id="CHEBI:15378"/>
        <dbReference type="ChEBI" id="CHEBI:29999"/>
        <dbReference type="ChEBI" id="CHEBI:30616"/>
        <dbReference type="ChEBI" id="CHEBI:83421"/>
        <dbReference type="ChEBI" id="CHEBI:456216"/>
        <dbReference type="EC" id="2.7.11.1"/>
    </reaction>
</comment>
<gene>
    <name evidence="14" type="ORF">EUA98_16000</name>
</gene>
<dbReference type="PROSITE" id="PS50011">
    <property type="entry name" value="PROTEIN_KINASE_DOM"/>
    <property type="match status" value="1"/>
</dbReference>
<keyword evidence="4" id="KW-0677">Repeat</keyword>
<dbReference type="SMART" id="SM00740">
    <property type="entry name" value="PASTA"/>
    <property type="match status" value="2"/>
</dbReference>
<keyword evidence="2 14" id="KW-0723">Serine/threonine-protein kinase</keyword>
<dbReference type="OrthoDB" id="4829546at2"/>
<evidence type="ECO:0000256" key="6">
    <source>
        <dbReference type="ARBA" id="ARBA00022777"/>
    </source>
</evidence>
<dbReference type="Pfam" id="PF00069">
    <property type="entry name" value="Pkinase"/>
    <property type="match status" value="1"/>
</dbReference>
<feature type="domain" description="PASTA" evidence="13">
    <location>
        <begin position="500"/>
        <end position="562"/>
    </location>
</feature>
<dbReference type="InterPro" id="IPR000719">
    <property type="entry name" value="Prot_kinase_dom"/>
</dbReference>
<dbReference type="PANTHER" id="PTHR43289">
    <property type="entry name" value="MITOGEN-ACTIVATED PROTEIN KINASE KINASE KINASE 20-RELATED"/>
    <property type="match status" value="1"/>
</dbReference>
<dbReference type="InterPro" id="IPR008266">
    <property type="entry name" value="Tyr_kinase_AS"/>
</dbReference>
<feature type="region of interest" description="Disordered" evidence="11">
    <location>
        <begin position="393"/>
        <end position="423"/>
    </location>
</feature>
<evidence type="ECO:0000256" key="11">
    <source>
        <dbReference type="SAM" id="MobiDB-lite"/>
    </source>
</evidence>
<dbReference type="EMBL" id="SDWW01000045">
    <property type="protein sequence ID" value="RYV49992.1"/>
    <property type="molecule type" value="Genomic_DNA"/>
</dbReference>
<feature type="compositionally biased region" description="Pro residues" evidence="11">
    <location>
        <begin position="413"/>
        <end position="423"/>
    </location>
</feature>
<keyword evidence="15" id="KW-1185">Reference proteome</keyword>
<dbReference type="PROSITE" id="PS51178">
    <property type="entry name" value="PASTA"/>
    <property type="match status" value="2"/>
</dbReference>
<evidence type="ECO:0000256" key="7">
    <source>
        <dbReference type="ARBA" id="ARBA00022840"/>
    </source>
</evidence>
<dbReference type="GO" id="GO:0004674">
    <property type="term" value="F:protein serine/threonine kinase activity"/>
    <property type="evidence" value="ECO:0007669"/>
    <property type="project" value="UniProtKB-KW"/>
</dbReference>
<protein>
    <recommendedName>
        <fullName evidence="1">non-specific serine/threonine protein kinase</fullName>
        <ecNumber evidence="1">2.7.11.1</ecNumber>
    </recommendedName>
</protein>
<dbReference type="GO" id="GO:0005524">
    <property type="term" value="F:ATP binding"/>
    <property type="evidence" value="ECO:0007669"/>
    <property type="project" value="UniProtKB-UniRule"/>
</dbReference>
<evidence type="ECO:0000256" key="2">
    <source>
        <dbReference type="ARBA" id="ARBA00022527"/>
    </source>
</evidence>
<proteinExistence type="predicted"/>
<evidence type="ECO:0000256" key="3">
    <source>
        <dbReference type="ARBA" id="ARBA00022679"/>
    </source>
</evidence>
<keyword evidence="7 10" id="KW-0067">ATP-binding</keyword>
<feature type="region of interest" description="Disordered" evidence="11">
    <location>
        <begin position="569"/>
        <end position="599"/>
    </location>
</feature>
<evidence type="ECO:0000256" key="10">
    <source>
        <dbReference type="PROSITE-ProRule" id="PRU10141"/>
    </source>
</evidence>
<dbReference type="AlphaFoldDB" id="A0A4Q5MWD8"/>
<dbReference type="CDD" id="cd06577">
    <property type="entry name" value="PASTA_pknB"/>
    <property type="match status" value="1"/>
</dbReference>
<organism evidence="14 15">
    <name type="scientific">Pengzhenrongella frigida</name>
    <dbReference type="NCBI Taxonomy" id="1259133"/>
    <lineage>
        <taxon>Bacteria</taxon>
        <taxon>Bacillati</taxon>
        <taxon>Actinomycetota</taxon>
        <taxon>Actinomycetes</taxon>
        <taxon>Micrococcales</taxon>
        <taxon>Pengzhenrongella</taxon>
    </lineage>
</organism>
<dbReference type="CDD" id="cd14014">
    <property type="entry name" value="STKc_PknB_like"/>
    <property type="match status" value="1"/>
</dbReference>
<comment type="caution">
    <text evidence="14">The sequence shown here is derived from an EMBL/GenBank/DDBJ whole genome shotgun (WGS) entry which is preliminary data.</text>
</comment>
<keyword evidence="5 10" id="KW-0547">Nucleotide-binding</keyword>
<feature type="binding site" evidence="10">
    <location>
        <position position="87"/>
    </location>
    <ligand>
        <name>ATP</name>
        <dbReference type="ChEBI" id="CHEBI:30616"/>
    </ligand>
</feature>
<dbReference type="PANTHER" id="PTHR43289:SF6">
    <property type="entry name" value="SERINE_THREONINE-PROTEIN KINASE NEKL-3"/>
    <property type="match status" value="1"/>
</dbReference>
<dbReference type="PROSITE" id="PS00109">
    <property type="entry name" value="PROTEIN_KINASE_TYR"/>
    <property type="match status" value="1"/>
</dbReference>
<accession>A0A4Q5MWD8</accession>
<feature type="compositionally biased region" description="Low complexity" evidence="11">
    <location>
        <begin position="393"/>
        <end position="412"/>
    </location>
</feature>
<feature type="compositionally biased region" description="Pro residues" evidence="11">
    <location>
        <begin position="569"/>
        <end position="586"/>
    </location>
</feature>
<evidence type="ECO:0000256" key="4">
    <source>
        <dbReference type="ARBA" id="ARBA00022737"/>
    </source>
</evidence>
<evidence type="ECO:0000256" key="9">
    <source>
        <dbReference type="ARBA" id="ARBA00048679"/>
    </source>
</evidence>
<feature type="domain" description="PASTA" evidence="13">
    <location>
        <begin position="433"/>
        <end position="499"/>
    </location>
</feature>
<sequence>MCRRHRPDGGTRVAGRRPELQPLARVRRGDPRLGERVCRRFAGLGGRSVTDELVGGRYSLGRLLGSGGSGAVFEARDVRLGRLVAVKMLHAHLAAQPGIVAELLADAQTAARLDHPNLVRVLDAGADDAGPAWVATELVDGATLGDLVDRVGPLTPPDALRVVAGMLAGLAHAHAHDVLHLDVSPSNVMVPYAPGGFDLTRPQLLDLGSRPRPARTDPLVRLTPHYASPELATAAPADARADVYAVGAVLFYLLTGRPPFEREAHRAVLEAHVHAHPPAPSSVVAGLPRELDAIVATALAKDPADRFASATTMGVAVARAAAGIAARRGAGARSTRELAPVAARLDRVPAQPGPVASAEPATGRAGMAAAFTAVLVVGGLAAGAVAQAGHGADQAQAAPATPATEPSSAVGSPPAPAPAPGPADVPVALVDTAPLGTTVPALVGLPMAEVAGLLAAAGLAIGDVTSANSGQPAGLVLSSLPGPGESVPVGGAVAVVVASGTSIVPDVVGLARGAARGLLEGAGFVVVERDVAGGAPGTVTRTAPGSGTPRLVGDEVLLIAAPEAITPLPVPTPVPTAVPAPIPTPSAGPTASPGPVTSG</sequence>
<dbReference type="InterPro" id="IPR005543">
    <property type="entry name" value="PASTA_dom"/>
</dbReference>
<evidence type="ECO:0000259" key="13">
    <source>
        <dbReference type="PROSITE" id="PS51178"/>
    </source>
</evidence>
<dbReference type="EC" id="2.7.11.1" evidence="1"/>
<dbReference type="Pfam" id="PF03793">
    <property type="entry name" value="PASTA"/>
    <property type="match status" value="2"/>
</dbReference>
<dbReference type="Gene3D" id="3.30.200.20">
    <property type="entry name" value="Phosphorylase Kinase, domain 1"/>
    <property type="match status" value="1"/>
</dbReference>
<dbReference type="InterPro" id="IPR017441">
    <property type="entry name" value="Protein_kinase_ATP_BS"/>
</dbReference>
<comment type="catalytic activity">
    <reaction evidence="8">
        <text>L-threonyl-[protein] + ATP = O-phospho-L-threonyl-[protein] + ADP + H(+)</text>
        <dbReference type="Rhea" id="RHEA:46608"/>
        <dbReference type="Rhea" id="RHEA-COMP:11060"/>
        <dbReference type="Rhea" id="RHEA-COMP:11605"/>
        <dbReference type="ChEBI" id="CHEBI:15378"/>
        <dbReference type="ChEBI" id="CHEBI:30013"/>
        <dbReference type="ChEBI" id="CHEBI:30616"/>
        <dbReference type="ChEBI" id="CHEBI:61977"/>
        <dbReference type="ChEBI" id="CHEBI:456216"/>
        <dbReference type="EC" id="2.7.11.1"/>
    </reaction>
</comment>
<evidence type="ECO:0000313" key="14">
    <source>
        <dbReference type="EMBL" id="RYV49992.1"/>
    </source>
</evidence>
<dbReference type="Proteomes" id="UP000293764">
    <property type="component" value="Unassembled WGS sequence"/>
</dbReference>
<dbReference type="PROSITE" id="PS00107">
    <property type="entry name" value="PROTEIN_KINASE_ATP"/>
    <property type="match status" value="1"/>
</dbReference>
<dbReference type="Gene3D" id="3.30.10.20">
    <property type="match status" value="2"/>
</dbReference>
<evidence type="ECO:0000256" key="1">
    <source>
        <dbReference type="ARBA" id="ARBA00012513"/>
    </source>
</evidence>
<dbReference type="InterPro" id="IPR011009">
    <property type="entry name" value="Kinase-like_dom_sf"/>
</dbReference>
<reference evidence="14 15" key="1">
    <citation type="submission" date="2019-01" db="EMBL/GenBank/DDBJ databases">
        <title>Novel species of Cellulomonas.</title>
        <authorList>
            <person name="Liu Q."/>
            <person name="Xin Y.-H."/>
        </authorList>
    </citation>
    <scope>NUCLEOTIDE SEQUENCE [LARGE SCALE GENOMIC DNA]</scope>
    <source>
        <strain evidence="14 15">HLT2-17</strain>
    </source>
</reference>